<proteinExistence type="predicted"/>
<feature type="chain" id="PRO_5044651057" evidence="13">
    <location>
        <begin position="25"/>
        <end position="1040"/>
    </location>
</feature>
<dbReference type="Pfam" id="PF00090">
    <property type="entry name" value="TSP_1"/>
    <property type="match status" value="5"/>
</dbReference>
<dbReference type="AlphaFoldDB" id="A0A6P7H728"/>
<dbReference type="PANTHER" id="PTHR11036">
    <property type="entry name" value="SEMAPHORIN"/>
    <property type="match status" value="1"/>
</dbReference>
<evidence type="ECO:0000256" key="2">
    <source>
        <dbReference type="ARBA" id="ARBA00022692"/>
    </source>
</evidence>
<dbReference type="Gene3D" id="3.30.1680.10">
    <property type="entry name" value="ligand-binding face of the semaphorins, domain 2"/>
    <property type="match status" value="1"/>
</dbReference>
<feature type="signal peptide" evidence="13">
    <location>
        <begin position="1"/>
        <end position="24"/>
    </location>
</feature>
<evidence type="ECO:0000313" key="16">
    <source>
        <dbReference type="RefSeq" id="XP_028153528.1"/>
    </source>
</evidence>
<dbReference type="Pfam" id="PF01403">
    <property type="entry name" value="Sema"/>
    <property type="match status" value="1"/>
</dbReference>
<dbReference type="InterPro" id="IPR000884">
    <property type="entry name" value="TSP1_rpt"/>
</dbReference>
<reference evidence="15 16" key="1">
    <citation type="submission" date="2025-04" db="UniProtKB">
        <authorList>
            <consortium name="RefSeq"/>
        </authorList>
    </citation>
    <scope>IDENTIFICATION</scope>
    <source>
        <tissue evidence="15 16">Whole insect</tissue>
    </source>
</reference>
<dbReference type="SUPFAM" id="SSF103575">
    <property type="entry name" value="Plexin repeat"/>
    <property type="match status" value="1"/>
</dbReference>
<keyword evidence="3" id="KW-0677">Repeat</keyword>
<dbReference type="FunFam" id="2.20.100.10:FF:000001">
    <property type="entry name" value="semaphorin-5A isoform X1"/>
    <property type="match status" value="1"/>
</dbReference>
<evidence type="ECO:0000256" key="9">
    <source>
        <dbReference type="ARBA" id="ARBA00023180"/>
    </source>
</evidence>
<sequence length="1040" mass="117255">MVSYEITFLLYLCVWILVLHSSTALSDQHDFKYISYRDLQSSVTTFQAEDNSSFSQMLFDVSRNQMFLGARDGFFRLSLSQLSLLEYVNWESSEQKRHSCIEKGQSDENCHNFINIILSNDRELLICGTNSFSPQCSWREIDNITSVIKIVDGVAQSPFNPNANITALLSENGYYYFGGPADAFGSQSLISKSSENNVVLRTKPYNNFWLNEPQFVGSFESDRFVYFLFRESAVEYMNCGKVIYSRIARICKNDNGGGQMFKDNWTTYIKARLNCSISGDYPFYFHEIQGMFYVPSENVVYASFSTSSNSIAGSAVCAFNITSINKAFEGPFKYQQDIDSGWNKHMNLYRNHFNCESSQKNINLLDISKYQLMDSAVQATTFDPLYSATGERFTHITVDVVDTKLVTVHVIYLVTQQGYIKKLSLLPRHKTACVVEIWQAVPDANIPITSMQFLKKTNSVYITSPLGLSQISVGHCRRHSSLEGCKNAMDPYCGWNEMEETCALVPEDSFRSQFGKPEITSCPVLNTPVNGGWSAWSNWAPCFHKSLSDYNSSDHCFCQTRQCNNPVPVNKGKPCVGPSISVTNCTVHGGWSDWSAWSACSATCGTAVKSRTRTCTNPAPAFGGRVCVGQDRSEALCTEYAPCPSQPVDGGWGPWSPWTSCTASCAGGYQLRQRKCDNPIPHNGGQHCKGNDIEYERCNDVSCNEIKKFYSTDWINTNGTSYHKKRYKIICKAPVKSPGQIKISVKEEDKYCSNSQCTNDDYESSWNQWTNWSDCSVSCGGGTQKRVRTCKKTRNCVGESTQTKECNTHSCEDSWGCWSEWSPCNVSCGWGVKIRTRSCLGKTCNDVVREEQPCEDQPCEAILGWGNWTEWSLCDSNNEQHRKRKCFHENPGPLECQGKDFETRICFGELPNAISSIQNTLLEQESCFSVGLSFFFVGVIVGLLPYLAYLIYNHISKKKNIIPSSPHYISAQQNSYILVPTKKKLPKKRSFSLHHNNSGTGVKGEKFFPPDFDEIPTTLKRSSHEDKNVFNNEAESDRWS</sequence>
<gene>
    <name evidence="15 16" type="primary">LOC114346994</name>
</gene>
<dbReference type="InterPro" id="IPR027231">
    <property type="entry name" value="Semaphorin"/>
</dbReference>
<keyword evidence="13" id="KW-0732">Signal</keyword>
<evidence type="ECO:0000256" key="7">
    <source>
        <dbReference type="ARBA" id="ARBA00023136"/>
    </source>
</evidence>
<dbReference type="InterPro" id="IPR036352">
    <property type="entry name" value="Semap_dom_sf"/>
</dbReference>
<dbReference type="SUPFAM" id="SSF101912">
    <property type="entry name" value="Sema domain"/>
    <property type="match status" value="1"/>
</dbReference>
<comment type="subcellular location">
    <subcellularLocation>
        <location evidence="1">Membrane</location>
        <topology evidence="1">Single-pass membrane protein</topology>
    </subcellularLocation>
</comment>
<evidence type="ECO:0000256" key="10">
    <source>
        <dbReference type="PROSITE-ProRule" id="PRU00352"/>
    </source>
</evidence>
<evidence type="ECO:0000256" key="4">
    <source>
        <dbReference type="ARBA" id="ARBA00022782"/>
    </source>
</evidence>
<dbReference type="SUPFAM" id="SSF82895">
    <property type="entry name" value="TSP-1 type 1 repeat"/>
    <property type="match status" value="5"/>
</dbReference>
<dbReference type="RefSeq" id="XP_028153528.1">
    <property type="nucleotide sequence ID" value="XM_028297727.1"/>
</dbReference>
<dbReference type="InterPro" id="IPR057563">
    <property type="entry name" value="Sema5A/B-like_TSP-1"/>
</dbReference>
<dbReference type="InterPro" id="IPR001627">
    <property type="entry name" value="Semap_dom"/>
</dbReference>
<accession>A0A6P7H728</accession>
<protein>
    <submittedName>
        <fullName evidence="15 16">Semaphorin-5A-like isoform X1</fullName>
    </submittedName>
</protein>
<dbReference type="Gene3D" id="2.20.100.10">
    <property type="entry name" value="Thrombospondin type-1 (TSP1) repeat"/>
    <property type="match status" value="5"/>
</dbReference>
<dbReference type="RefSeq" id="XP_028153527.1">
    <property type="nucleotide sequence ID" value="XM_028297726.1"/>
</dbReference>
<keyword evidence="2 12" id="KW-0812">Transmembrane</keyword>
<evidence type="ECO:0000256" key="13">
    <source>
        <dbReference type="SAM" id="SignalP"/>
    </source>
</evidence>
<evidence type="ECO:0000256" key="3">
    <source>
        <dbReference type="ARBA" id="ARBA00022737"/>
    </source>
</evidence>
<keyword evidence="9" id="KW-0325">Glycoprotein</keyword>
<keyword evidence="6 12" id="KW-1133">Transmembrane helix</keyword>
<comment type="caution">
    <text evidence="10">Lacks conserved residue(s) required for the propagation of feature annotation.</text>
</comment>
<evidence type="ECO:0000313" key="15">
    <source>
        <dbReference type="RefSeq" id="XP_028153527.1"/>
    </source>
</evidence>
<dbReference type="GO" id="GO:0030335">
    <property type="term" value="P:positive regulation of cell migration"/>
    <property type="evidence" value="ECO:0007669"/>
    <property type="project" value="TreeGrafter"/>
</dbReference>
<keyword evidence="7 12" id="KW-0472">Membrane</keyword>
<dbReference type="GO" id="GO:0071526">
    <property type="term" value="P:semaphorin-plexin signaling pathway"/>
    <property type="evidence" value="ECO:0007669"/>
    <property type="project" value="TreeGrafter"/>
</dbReference>
<feature type="transmembrane region" description="Helical" evidence="12">
    <location>
        <begin position="928"/>
        <end position="952"/>
    </location>
</feature>
<dbReference type="GO" id="GO:0030215">
    <property type="term" value="F:semaphorin receptor binding"/>
    <property type="evidence" value="ECO:0007669"/>
    <property type="project" value="InterPro"/>
</dbReference>
<dbReference type="SMART" id="SM00630">
    <property type="entry name" value="Sema"/>
    <property type="match status" value="1"/>
</dbReference>
<dbReference type="FunFam" id="2.20.100.10:FF:000007">
    <property type="entry name" value="Thrombospondin 1"/>
    <property type="match status" value="1"/>
</dbReference>
<organism evidence="16">
    <name type="scientific">Diabrotica virgifera virgifera</name>
    <name type="common">western corn rootworm</name>
    <dbReference type="NCBI Taxonomy" id="50390"/>
    <lineage>
        <taxon>Eukaryota</taxon>
        <taxon>Metazoa</taxon>
        <taxon>Ecdysozoa</taxon>
        <taxon>Arthropoda</taxon>
        <taxon>Hexapoda</taxon>
        <taxon>Insecta</taxon>
        <taxon>Pterygota</taxon>
        <taxon>Neoptera</taxon>
        <taxon>Endopterygota</taxon>
        <taxon>Coleoptera</taxon>
        <taxon>Polyphaga</taxon>
        <taxon>Cucujiformia</taxon>
        <taxon>Chrysomeloidea</taxon>
        <taxon>Chrysomelidae</taxon>
        <taxon>Galerucinae</taxon>
        <taxon>Diabroticina</taxon>
        <taxon>Diabroticites</taxon>
        <taxon>Diabrotica</taxon>
    </lineage>
</organism>
<evidence type="ECO:0000256" key="6">
    <source>
        <dbReference type="ARBA" id="ARBA00022989"/>
    </source>
</evidence>
<dbReference type="PANTHER" id="PTHR11036:SF79">
    <property type="entry name" value="SEMAPHORIN 5C, ISOFORM A"/>
    <property type="match status" value="1"/>
</dbReference>
<dbReference type="PROSITE" id="PS50092">
    <property type="entry name" value="TSP1"/>
    <property type="match status" value="5"/>
</dbReference>
<name>A0A6P7H728_DIAVI</name>
<evidence type="ECO:0000256" key="11">
    <source>
        <dbReference type="SAM" id="MobiDB-lite"/>
    </source>
</evidence>
<feature type="domain" description="Sema" evidence="14">
    <location>
        <begin position="31"/>
        <end position="473"/>
    </location>
</feature>
<keyword evidence="8" id="KW-1015">Disulfide bond</keyword>
<keyword evidence="4" id="KW-0221">Differentiation</keyword>
<evidence type="ECO:0000256" key="8">
    <source>
        <dbReference type="ARBA" id="ARBA00023157"/>
    </source>
</evidence>
<evidence type="ECO:0000256" key="5">
    <source>
        <dbReference type="ARBA" id="ARBA00022902"/>
    </source>
</evidence>
<dbReference type="SMART" id="SM00209">
    <property type="entry name" value="TSP1"/>
    <property type="match status" value="5"/>
</dbReference>
<dbReference type="GO" id="GO:0045499">
    <property type="term" value="F:chemorepellent activity"/>
    <property type="evidence" value="ECO:0007669"/>
    <property type="project" value="TreeGrafter"/>
</dbReference>
<dbReference type="GO" id="GO:0005886">
    <property type="term" value="C:plasma membrane"/>
    <property type="evidence" value="ECO:0007669"/>
    <property type="project" value="TreeGrafter"/>
</dbReference>
<dbReference type="Pfam" id="PF23260">
    <property type="entry name" value="TSP1_2"/>
    <property type="match status" value="1"/>
</dbReference>
<dbReference type="GO" id="GO:0007411">
    <property type="term" value="P:axon guidance"/>
    <property type="evidence" value="ECO:0007669"/>
    <property type="project" value="TreeGrafter"/>
</dbReference>
<evidence type="ECO:0000256" key="1">
    <source>
        <dbReference type="ARBA" id="ARBA00004167"/>
    </source>
</evidence>
<dbReference type="Gene3D" id="2.130.10.10">
    <property type="entry name" value="YVTN repeat-like/Quinoprotein amine dehydrogenase"/>
    <property type="match status" value="1"/>
</dbReference>
<dbReference type="PROSITE" id="PS51004">
    <property type="entry name" value="SEMA"/>
    <property type="match status" value="1"/>
</dbReference>
<dbReference type="PRINTS" id="PR01705">
    <property type="entry name" value="TSP1REPEAT"/>
</dbReference>
<feature type="region of interest" description="Disordered" evidence="11">
    <location>
        <begin position="1017"/>
        <end position="1040"/>
    </location>
</feature>
<dbReference type="InterPro" id="IPR015943">
    <property type="entry name" value="WD40/YVTN_repeat-like_dom_sf"/>
</dbReference>
<dbReference type="FunFam" id="2.20.100.10:FF:000021">
    <property type="entry name" value="semaphorin-5B isoform X1"/>
    <property type="match status" value="1"/>
</dbReference>
<evidence type="ECO:0000259" key="14">
    <source>
        <dbReference type="PROSITE" id="PS51004"/>
    </source>
</evidence>
<keyword evidence="5" id="KW-0524">Neurogenesis</keyword>
<dbReference type="InterPro" id="IPR036383">
    <property type="entry name" value="TSP1_rpt_sf"/>
</dbReference>
<evidence type="ECO:0000256" key="12">
    <source>
        <dbReference type="SAM" id="Phobius"/>
    </source>
</evidence>
<dbReference type="FunFam" id="2.130.10.10:FF:001151">
    <property type="entry name" value="Semaphorin 5C"/>
    <property type="match status" value="1"/>
</dbReference>